<dbReference type="Proteomes" id="UP001327957">
    <property type="component" value="Unassembled WGS sequence"/>
</dbReference>
<keyword evidence="2" id="KW-1185">Reference proteome</keyword>
<evidence type="ECO:0000313" key="1">
    <source>
        <dbReference type="EMBL" id="KAK6207711.1"/>
    </source>
</evidence>
<evidence type="ECO:0000313" key="2">
    <source>
        <dbReference type="Proteomes" id="UP001327957"/>
    </source>
</evidence>
<dbReference type="EMBL" id="JASAOK010000053">
    <property type="protein sequence ID" value="KAK6207711.1"/>
    <property type="molecule type" value="Genomic_DNA"/>
</dbReference>
<proteinExistence type="predicted"/>
<name>A0AAV9SUI9_9PEZI</name>
<accession>A0AAV9SUI9</accession>
<protein>
    <submittedName>
        <fullName evidence="1">Uncharacterized protein</fullName>
    </submittedName>
</protein>
<organism evidence="1 2">
    <name type="scientific">Colletotrichum tabaci</name>
    <dbReference type="NCBI Taxonomy" id="1209068"/>
    <lineage>
        <taxon>Eukaryota</taxon>
        <taxon>Fungi</taxon>
        <taxon>Dikarya</taxon>
        <taxon>Ascomycota</taxon>
        <taxon>Pezizomycotina</taxon>
        <taxon>Sordariomycetes</taxon>
        <taxon>Hypocreomycetidae</taxon>
        <taxon>Glomerellales</taxon>
        <taxon>Glomerellaceae</taxon>
        <taxon>Colletotrichum</taxon>
        <taxon>Colletotrichum destructivum species complex</taxon>
    </lineage>
</organism>
<dbReference type="AlphaFoldDB" id="A0AAV9SUI9"/>
<sequence length="588" mass="65836">MAATLLARPVHDPQDVGDLLQQRLENREYIHKAAVDAFNGKQVPFPLGQELMRLCVVHGIRYHADFSFGPAAVLRGSLPLFTRTLNARAIMSNQIPDLDLDHPDDLPYCIWYPDVPSGDTLRDLARRYPFMAYHAARACAVAGYTDVYKEIAQTANLLPEVAIAEEARESGCLDIFNLIMDAPVRYKVFDDYALTVNTSAPKPAFLNADTAVRPYLQERQKFSTPFGLPSDEGTGAELADADALFMYESSRGFIEPTFNITEDMSIDLVGDDGMIEAIKKVAPPADEAALELFCQPLPADLTTCHKDLLILMAAYNGDIDRYHRLRRSRLIDTEIQCIIRGIYHNSLFAQWWKTQPFPDDYERDIRKAISARGVMNNDLSYILSPQGAEPRLIWYPSVAHPAAYETLARVKPSMRHAVARAAIYANYQSLFDKLVQGDGDDGGSAPVVPDYELLNEARRSHNAHYRETLERIAAERQADVSQRRPDPLVQDLRSAMLSFFVRKGDRVPRLRVGTNTGPGDPYTVYNGMECDAAGVEMYLSIPDGWRLPLPEGFDSPLTIDGDTLLEYDYKIWPPGFEETAASMDDKGS</sequence>
<comment type="caution">
    <text evidence="1">The sequence shown here is derived from an EMBL/GenBank/DDBJ whole genome shotgun (WGS) entry which is preliminary data.</text>
</comment>
<gene>
    <name evidence="1" type="ORF">QIS74_12792</name>
</gene>
<reference evidence="1 2" key="1">
    <citation type="submission" date="2023-04" db="EMBL/GenBank/DDBJ databases">
        <title>Colletotrichum tabacum stain YC1 causing leaf anthracnose on Nicotiana tabacum(L.) cv.</title>
        <authorList>
            <person name="Ji Z."/>
            <person name="Wang M."/>
            <person name="Zhang J."/>
            <person name="Wang N."/>
            <person name="Zhou Z."/>
        </authorList>
    </citation>
    <scope>NUCLEOTIDE SEQUENCE [LARGE SCALE GENOMIC DNA]</scope>
    <source>
        <strain evidence="1 2">YC1</strain>
    </source>
</reference>